<organism evidence="3 4">
    <name type="scientific">Symbiodinium necroappetens</name>
    <dbReference type="NCBI Taxonomy" id="1628268"/>
    <lineage>
        <taxon>Eukaryota</taxon>
        <taxon>Sar</taxon>
        <taxon>Alveolata</taxon>
        <taxon>Dinophyceae</taxon>
        <taxon>Suessiales</taxon>
        <taxon>Symbiodiniaceae</taxon>
        <taxon>Symbiodinium</taxon>
    </lineage>
</organism>
<dbReference type="PANTHER" id="PTHR48050">
    <property type="entry name" value="STEROL 3-BETA-GLUCOSYLTRANSFERASE"/>
    <property type="match status" value="1"/>
</dbReference>
<dbReference type="InterPro" id="IPR050426">
    <property type="entry name" value="Glycosyltransferase_28"/>
</dbReference>
<dbReference type="InterPro" id="IPR002213">
    <property type="entry name" value="UDP_glucos_trans"/>
</dbReference>
<evidence type="ECO:0000256" key="1">
    <source>
        <dbReference type="ARBA" id="ARBA00022679"/>
    </source>
</evidence>
<comment type="caution">
    <text evidence="3">The sequence shown here is derived from an EMBL/GenBank/DDBJ whole genome shotgun (WGS) entry which is preliminary data.</text>
</comment>
<dbReference type="Gene3D" id="3.40.50.2000">
    <property type="entry name" value="Glycogen Phosphorylase B"/>
    <property type="match status" value="2"/>
</dbReference>
<dbReference type="Proteomes" id="UP000601435">
    <property type="component" value="Unassembled WGS sequence"/>
</dbReference>
<protein>
    <submittedName>
        <fullName evidence="3">Apg-12 protein</fullName>
    </submittedName>
</protein>
<dbReference type="GO" id="GO:0005975">
    <property type="term" value="P:carbohydrate metabolic process"/>
    <property type="evidence" value="ECO:0007669"/>
    <property type="project" value="InterPro"/>
</dbReference>
<dbReference type="GO" id="GO:0016906">
    <property type="term" value="F:sterol 3-beta-glucosyltransferase activity"/>
    <property type="evidence" value="ECO:0007669"/>
    <property type="project" value="UniProtKB-ARBA"/>
</dbReference>
<gene>
    <name evidence="3" type="primary">apg-12</name>
    <name evidence="3" type="ORF">SNEC2469_LOCUS691</name>
</gene>
<dbReference type="EMBL" id="CAJNJA010004448">
    <property type="protein sequence ID" value="CAE7179980.1"/>
    <property type="molecule type" value="Genomic_DNA"/>
</dbReference>
<name>A0A812IY07_9DINO</name>
<keyword evidence="1" id="KW-0808">Transferase</keyword>
<reference evidence="3" key="1">
    <citation type="submission" date="2021-02" db="EMBL/GenBank/DDBJ databases">
        <authorList>
            <person name="Dougan E. K."/>
            <person name="Rhodes N."/>
            <person name="Thang M."/>
            <person name="Chan C."/>
        </authorList>
    </citation>
    <scope>NUCLEOTIDE SEQUENCE</scope>
</reference>
<feature type="domain" description="Glycosyltransferase family 28 N-terminal" evidence="2">
    <location>
        <begin position="6"/>
        <end position="140"/>
    </location>
</feature>
<proteinExistence type="predicted"/>
<dbReference type="InterPro" id="IPR004276">
    <property type="entry name" value="GlycoTrans_28_N"/>
</dbReference>
<dbReference type="PANTHER" id="PTHR48050:SF13">
    <property type="entry name" value="STEROL 3-BETA-GLUCOSYLTRANSFERASE UGT80A2"/>
    <property type="match status" value="1"/>
</dbReference>
<evidence type="ECO:0000259" key="2">
    <source>
        <dbReference type="Pfam" id="PF03033"/>
    </source>
</evidence>
<keyword evidence="4" id="KW-1185">Reference proteome</keyword>
<dbReference type="AlphaFoldDB" id="A0A812IY07"/>
<dbReference type="SUPFAM" id="SSF53756">
    <property type="entry name" value="UDP-Glycosyltransferase/glycogen phosphorylase"/>
    <property type="match status" value="1"/>
</dbReference>
<dbReference type="OrthoDB" id="438561at2759"/>
<evidence type="ECO:0000313" key="4">
    <source>
        <dbReference type="Proteomes" id="UP000601435"/>
    </source>
</evidence>
<accession>A0A812IY07</accession>
<dbReference type="Pfam" id="PF03033">
    <property type="entry name" value="Glyco_transf_28"/>
    <property type="match status" value="1"/>
</dbReference>
<evidence type="ECO:0000313" key="3">
    <source>
        <dbReference type="EMBL" id="CAE7179980.1"/>
    </source>
</evidence>
<dbReference type="CDD" id="cd03784">
    <property type="entry name" value="GT1_Gtf-like"/>
    <property type="match status" value="1"/>
</dbReference>
<dbReference type="FunFam" id="3.40.50.2000:FF:000009">
    <property type="entry name" value="Sterol 3-beta-glucosyltransferase UGT80A2"/>
    <property type="match status" value="1"/>
</dbReference>
<dbReference type="Pfam" id="PF00201">
    <property type="entry name" value="UDPGT"/>
    <property type="match status" value="1"/>
</dbReference>
<sequence length="445" mass="49436">MKCAVCNVGTRGDLQPLIALGLGLQKKGWDVVVISEERIRPLVEEFDLEFRSIAGDSTGIIFEQEYAEMLAKGKLMAMMQETQKRKATWYEQFLTDLVDKTKDIQMIISGPLVYSETYCVAEKLGVPWIPVLYGPLYPTAEFPNSFVMESNWFGWLNLFTYNFLFWALWMQEGGQINRFREKLGLSPLQVRRGMMTLIEEKQLLVIGGFHEVIIPQPKAPADWPESFFFPNFFFVPDTPADAVPSSLKSFLAQAGSRPVVYLGLGSMPAPRPQELVSLAEAIVEKLEVSAVLCAGWSDISFKSQDTEQRILVTKSAPHDFLLPRCRVLLHHAGAGTCAAALRAGVPSVCLPVMLDQPNNAKNLTRLGVATPPILFQDVAAGVDRVVESVKTALESSEMRAKAEAIAGRIRESDGVSRAIERILRVYPEGRLPQERAAMKSGQLRG</sequence>